<evidence type="ECO:0000313" key="1">
    <source>
        <dbReference type="EMBL" id="MDX5929155.1"/>
    </source>
</evidence>
<dbReference type="RefSeq" id="WP_319612298.1">
    <property type="nucleotide sequence ID" value="NZ_JAWXYB010000001.1"/>
</dbReference>
<dbReference type="EMBL" id="JAWXYB010000017">
    <property type="protein sequence ID" value="MDX5929673.1"/>
    <property type="molecule type" value="Genomic_DNA"/>
</dbReference>
<dbReference type="EMBL" id="JAWXYB010000001">
    <property type="protein sequence ID" value="MDX5929155.1"/>
    <property type="molecule type" value="Genomic_DNA"/>
</dbReference>
<sequence>MSASARLLVLMTPEERAAIDAKARAAGMSAGELMRRGAAAYEIGSEAEAAELRVLLDLFEDTHPAALSRIDAAIAETARHLSHLRSSPPKAPRSASRP</sequence>
<evidence type="ECO:0000313" key="2">
    <source>
        <dbReference type="EMBL" id="MDX5929673.1"/>
    </source>
</evidence>
<organism evidence="1 3">
    <name type="scientific">Acidiphilium acidophilum</name>
    <name type="common">Thiobacillus acidophilus</name>
    <dbReference type="NCBI Taxonomy" id="76588"/>
    <lineage>
        <taxon>Bacteria</taxon>
        <taxon>Pseudomonadati</taxon>
        <taxon>Pseudomonadota</taxon>
        <taxon>Alphaproteobacteria</taxon>
        <taxon>Acetobacterales</taxon>
        <taxon>Acidocellaceae</taxon>
        <taxon>Acidiphilium</taxon>
    </lineage>
</organism>
<comment type="caution">
    <text evidence="1">The sequence shown here is derived from an EMBL/GenBank/DDBJ whole genome shotgun (WGS) entry which is preliminary data.</text>
</comment>
<protein>
    <recommendedName>
        <fullName evidence="4">Ribbon-helix-helix protein CopG domain-containing protein</fullName>
    </recommendedName>
</protein>
<dbReference type="Proteomes" id="UP001279553">
    <property type="component" value="Unassembled WGS sequence"/>
</dbReference>
<evidence type="ECO:0000313" key="3">
    <source>
        <dbReference type="Proteomes" id="UP001279553"/>
    </source>
</evidence>
<keyword evidence="3" id="KW-1185">Reference proteome</keyword>
<dbReference type="AlphaFoldDB" id="A0AAW9DJT7"/>
<name>A0AAW9DJT7_ACIAO</name>
<proteinExistence type="predicted"/>
<gene>
    <name evidence="1" type="ORF">SIL87_00020</name>
    <name evidence="2" type="ORF">SIL87_02685</name>
</gene>
<evidence type="ECO:0008006" key="4">
    <source>
        <dbReference type="Google" id="ProtNLM"/>
    </source>
</evidence>
<accession>A0AAW9DJT7</accession>
<dbReference type="Pfam" id="PF21983">
    <property type="entry name" value="NikA-like"/>
    <property type="match status" value="1"/>
</dbReference>
<reference evidence="1 3" key="1">
    <citation type="submission" date="2023-11" db="EMBL/GenBank/DDBJ databases">
        <title>MicrobeMod: A computational toolkit for identifying prokaryotic methylation and restriction-modification with nanopore sequencing.</title>
        <authorList>
            <person name="Crits-Christoph A."/>
            <person name="Kang S.C."/>
            <person name="Lee H."/>
            <person name="Ostrov N."/>
        </authorList>
    </citation>
    <scope>NUCLEOTIDE SEQUENCE [LARGE SCALE GENOMIC DNA]</scope>
    <source>
        <strain evidence="1 3">DSMZ 700</strain>
    </source>
</reference>
<dbReference type="InterPro" id="IPR053842">
    <property type="entry name" value="NikA-like"/>
</dbReference>